<keyword evidence="3" id="KW-0998">Cell outer membrane</keyword>
<dbReference type="InterPro" id="IPR050330">
    <property type="entry name" value="Bact_OuterMem_StrucFunc"/>
</dbReference>
<comment type="caution">
    <text evidence="6">The sequence shown here is derived from an EMBL/GenBank/DDBJ whole genome shotgun (WGS) entry which is preliminary data.</text>
</comment>
<dbReference type="PANTHER" id="PTHR30329">
    <property type="entry name" value="STATOR ELEMENT OF FLAGELLAR MOTOR COMPLEX"/>
    <property type="match status" value="1"/>
</dbReference>
<dbReference type="Pfam" id="PF00691">
    <property type="entry name" value="OmpA"/>
    <property type="match status" value="1"/>
</dbReference>
<sequence>MTSQERSPASAKKPCFSKLFVLVCAFVAMDVVITPTWAQAQSTPRSSVTSSAQNAGAFELGEAFVAPGSVAKQQTRLIFYRANTSSFQGGASIYFNDMYHATLERNAYSFLCVNPGAVNLGVKPVKVGSQDKDRYDSISALELQAGGNQYVRVVEDGVIKVLQPVREAEALLEIAGSREQIHTLSRVTPAQVCRHSVAETPKPKEPVQTMSLGADALFDFAGSGRKALGVQGRVVLDNLMNNVRANYSIVNHVRVIGYADPIGSEQQNERLSFERAQTVKEYLQENGLQSSRITAQGRGSSALVVSTCGRAATEADIACNSPNRRVMVEISGTRR</sequence>
<dbReference type="SUPFAM" id="SSF103088">
    <property type="entry name" value="OmpA-like"/>
    <property type="match status" value="1"/>
</dbReference>
<dbReference type="CDD" id="cd07185">
    <property type="entry name" value="OmpA_C-like"/>
    <property type="match status" value="1"/>
</dbReference>
<feature type="domain" description="OmpA-like" evidence="5">
    <location>
        <begin position="205"/>
        <end position="334"/>
    </location>
</feature>
<protein>
    <recommendedName>
        <fullName evidence="5">OmpA-like domain-containing protein</fullName>
    </recommendedName>
</protein>
<dbReference type="InterPro" id="IPR036737">
    <property type="entry name" value="OmpA-like_sf"/>
</dbReference>
<dbReference type="GO" id="GO:0009279">
    <property type="term" value="C:cell outer membrane"/>
    <property type="evidence" value="ECO:0007669"/>
    <property type="project" value="UniProtKB-SubCell"/>
</dbReference>
<accession>A0A2T7UEP6</accession>
<dbReference type="Gene3D" id="3.30.1330.60">
    <property type="entry name" value="OmpA-like domain"/>
    <property type="match status" value="1"/>
</dbReference>
<gene>
    <name evidence="6" type="ORF">H663_007785</name>
</gene>
<evidence type="ECO:0000259" key="5">
    <source>
        <dbReference type="PROSITE" id="PS51123"/>
    </source>
</evidence>
<keyword evidence="7" id="KW-1185">Reference proteome</keyword>
<dbReference type="Proteomes" id="UP000037507">
    <property type="component" value="Unassembled WGS sequence"/>
</dbReference>
<comment type="subcellular location">
    <subcellularLocation>
        <location evidence="1">Cell outer membrane</location>
    </subcellularLocation>
</comment>
<dbReference type="AlphaFoldDB" id="A0A2T7UEP6"/>
<dbReference type="EMBL" id="LFYT02000007">
    <property type="protein sequence ID" value="PVE43185.1"/>
    <property type="molecule type" value="Genomic_DNA"/>
</dbReference>
<evidence type="ECO:0000256" key="3">
    <source>
        <dbReference type="ARBA" id="ARBA00023237"/>
    </source>
</evidence>
<dbReference type="OrthoDB" id="5360144at2"/>
<keyword evidence="2 4" id="KW-0472">Membrane</keyword>
<evidence type="ECO:0000313" key="6">
    <source>
        <dbReference type="EMBL" id="PVE43185.1"/>
    </source>
</evidence>
<evidence type="ECO:0000313" key="7">
    <source>
        <dbReference type="Proteomes" id="UP000037507"/>
    </source>
</evidence>
<evidence type="ECO:0000256" key="2">
    <source>
        <dbReference type="ARBA" id="ARBA00023136"/>
    </source>
</evidence>
<dbReference type="PROSITE" id="PS51123">
    <property type="entry name" value="OMPA_2"/>
    <property type="match status" value="1"/>
</dbReference>
<evidence type="ECO:0000256" key="4">
    <source>
        <dbReference type="PROSITE-ProRule" id="PRU00473"/>
    </source>
</evidence>
<name>A0A2T7UEP6_9BURK</name>
<dbReference type="STRING" id="1293045.H663_12490"/>
<dbReference type="InterPro" id="IPR006665">
    <property type="entry name" value="OmpA-like"/>
</dbReference>
<organism evidence="6 7">
    <name type="scientific">Limnohabitans planktonicus II-D5</name>
    <dbReference type="NCBI Taxonomy" id="1293045"/>
    <lineage>
        <taxon>Bacteria</taxon>
        <taxon>Pseudomonadati</taxon>
        <taxon>Pseudomonadota</taxon>
        <taxon>Betaproteobacteria</taxon>
        <taxon>Burkholderiales</taxon>
        <taxon>Comamonadaceae</taxon>
        <taxon>Limnohabitans</taxon>
    </lineage>
</organism>
<reference evidence="6" key="1">
    <citation type="submission" date="2017-04" db="EMBL/GenBank/DDBJ databases">
        <title>Unexpected and diverse lifestyles within the genus Limnohabitans.</title>
        <authorList>
            <person name="Kasalicky V."/>
            <person name="Mehrshad M."/>
            <person name="Andrei S.-A."/>
            <person name="Salcher M."/>
            <person name="Kratochvilova H."/>
            <person name="Simek K."/>
            <person name="Ghai R."/>
        </authorList>
    </citation>
    <scope>NUCLEOTIDE SEQUENCE [LARGE SCALE GENOMIC DNA]</scope>
    <source>
        <strain evidence="6">II-D5</strain>
    </source>
</reference>
<dbReference type="PANTHER" id="PTHR30329:SF21">
    <property type="entry name" value="LIPOPROTEIN YIAD-RELATED"/>
    <property type="match status" value="1"/>
</dbReference>
<evidence type="ECO:0000256" key="1">
    <source>
        <dbReference type="ARBA" id="ARBA00004442"/>
    </source>
</evidence>
<proteinExistence type="predicted"/>
<dbReference type="PRINTS" id="PR01021">
    <property type="entry name" value="OMPADOMAIN"/>
</dbReference>
<dbReference type="InterPro" id="IPR006664">
    <property type="entry name" value="OMP_bac"/>
</dbReference>